<dbReference type="PANTHER" id="PTHR15887:SF1">
    <property type="entry name" value="TRANSMEMBRANE PROTEIN 69"/>
    <property type="match status" value="1"/>
</dbReference>
<dbReference type="EMBL" id="QWIJ01001881">
    <property type="protein sequence ID" value="RMX73253.1"/>
    <property type="molecule type" value="Genomic_DNA"/>
</dbReference>
<dbReference type="OrthoDB" id="194289at2759"/>
<feature type="region of interest" description="Disordered" evidence="1">
    <location>
        <begin position="132"/>
        <end position="170"/>
    </location>
</feature>
<evidence type="ECO:0000256" key="2">
    <source>
        <dbReference type="SAM" id="Phobius"/>
    </source>
</evidence>
<organism evidence="3 4">
    <name type="scientific">Hortaea werneckii</name>
    <name type="common">Black yeast</name>
    <name type="synonym">Cladosporium werneckii</name>
    <dbReference type="NCBI Taxonomy" id="91943"/>
    <lineage>
        <taxon>Eukaryota</taxon>
        <taxon>Fungi</taxon>
        <taxon>Dikarya</taxon>
        <taxon>Ascomycota</taxon>
        <taxon>Pezizomycotina</taxon>
        <taxon>Dothideomycetes</taxon>
        <taxon>Dothideomycetidae</taxon>
        <taxon>Mycosphaerellales</taxon>
        <taxon>Teratosphaeriaceae</taxon>
        <taxon>Hortaea</taxon>
    </lineage>
</organism>
<dbReference type="InterPro" id="IPR021836">
    <property type="entry name" value="DUF3429"/>
</dbReference>
<keyword evidence="2" id="KW-1133">Transmembrane helix</keyword>
<feature type="compositionally biased region" description="Basic and acidic residues" evidence="1">
    <location>
        <begin position="161"/>
        <end position="170"/>
    </location>
</feature>
<keyword evidence="2" id="KW-0812">Transmembrane</keyword>
<reference evidence="3 4" key="1">
    <citation type="journal article" date="2018" name="BMC Genomics">
        <title>Genomic evidence for intraspecific hybridization in a clonal and extremely halotolerant yeast.</title>
        <authorList>
            <person name="Gostincar C."/>
            <person name="Stajich J.E."/>
            <person name="Zupancic J."/>
            <person name="Zalar P."/>
            <person name="Gunde-Cimerman N."/>
        </authorList>
    </citation>
    <scope>NUCLEOTIDE SEQUENCE [LARGE SCALE GENOMIC DNA]</scope>
    <source>
        <strain evidence="3 4">EXF-6656</strain>
    </source>
</reference>
<protein>
    <submittedName>
        <fullName evidence="3">Uncharacterized protein</fullName>
    </submittedName>
</protein>
<dbReference type="Pfam" id="PF11911">
    <property type="entry name" value="DUF3429"/>
    <property type="match status" value="1"/>
</dbReference>
<comment type="caution">
    <text evidence="3">The sequence shown here is derived from an EMBL/GenBank/DDBJ whole genome shotgun (WGS) entry which is preliminary data.</text>
</comment>
<sequence>MDAPRKVRSTRDFAPSSSASSLPPISNLHSPLHDHAQSGLPPLDTLSGAVTMAMLRSAATRSLLRSLNTRQPVQQQFRSQLSTLSASSARPTTALRPFAPKTVSLVRWQATGRSGDRQMVDEIDKANETELQKEKLQARPDIVSTESSTRTLGEVGVQEGSQKEHDDHEMMGGIKSDLNTIRETFSLKGVPKEAYYVGMAGVIPYAATSLSTVYCAWEINRAAATGAGFLMSERTAELALHAIEPLQIGYGAVIISFLGAIHWGLEWAGFGGYKGYSRYQIGVVSTALAWPTILLPAEYALISQFLIFNFLYYTDSRASKRGWAPAWYGVYRFVLTFIVGSAIVASLIGRGQIADRIGRLPGPGDRIRALRQQQEEMVVEEEEARRSFLGSSDEEEEEEEEDE</sequence>
<dbReference type="Proteomes" id="UP000281245">
    <property type="component" value="Unassembled WGS sequence"/>
</dbReference>
<accession>A0A3M6W426</accession>
<evidence type="ECO:0000256" key="1">
    <source>
        <dbReference type="SAM" id="MobiDB-lite"/>
    </source>
</evidence>
<feature type="region of interest" description="Disordered" evidence="1">
    <location>
        <begin position="1"/>
        <end position="40"/>
    </location>
</feature>
<feature type="transmembrane region" description="Helical" evidence="2">
    <location>
        <begin position="248"/>
        <end position="269"/>
    </location>
</feature>
<feature type="region of interest" description="Disordered" evidence="1">
    <location>
        <begin position="375"/>
        <end position="403"/>
    </location>
</feature>
<gene>
    <name evidence="3" type="ORF">D0869_13790</name>
</gene>
<feature type="transmembrane region" description="Helical" evidence="2">
    <location>
        <begin position="328"/>
        <end position="349"/>
    </location>
</feature>
<feature type="non-terminal residue" evidence="3">
    <location>
        <position position="403"/>
    </location>
</feature>
<dbReference type="VEuPathDB" id="FungiDB:BTJ68_02986"/>
<proteinExistence type="predicted"/>
<feature type="compositionally biased region" description="Low complexity" evidence="1">
    <location>
        <begin position="14"/>
        <end position="26"/>
    </location>
</feature>
<evidence type="ECO:0000313" key="3">
    <source>
        <dbReference type="EMBL" id="RMX73253.1"/>
    </source>
</evidence>
<keyword evidence="2" id="KW-0472">Membrane</keyword>
<evidence type="ECO:0000313" key="4">
    <source>
        <dbReference type="Proteomes" id="UP000281245"/>
    </source>
</evidence>
<dbReference type="AlphaFoldDB" id="A0A3M6W426"/>
<feature type="transmembrane region" description="Helical" evidence="2">
    <location>
        <begin position="281"/>
        <end position="308"/>
    </location>
</feature>
<feature type="compositionally biased region" description="Acidic residues" evidence="1">
    <location>
        <begin position="392"/>
        <end position="403"/>
    </location>
</feature>
<dbReference type="PANTHER" id="PTHR15887">
    <property type="entry name" value="TRANSMEMBRANE PROTEIN 69"/>
    <property type="match status" value="1"/>
</dbReference>
<name>A0A3M6W426_HORWE</name>